<protein>
    <recommendedName>
        <fullName evidence="3">Neutral/alkaline non-lysosomal ceramidase N-terminal domain-containing protein</fullName>
    </recommendedName>
</protein>
<dbReference type="RefSeq" id="WP_308865795.1">
    <property type="nucleotide sequence ID" value="NZ_JAVFWO010000001.1"/>
</dbReference>
<accession>A0ABU0YVP2</accession>
<proteinExistence type="predicted"/>
<keyword evidence="2" id="KW-1185">Reference proteome</keyword>
<sequence length="439" mass="45795">MALTAGTARVPITPPIGIPLSGFVGRGAATGVHDDLWATALVLADDRSPGDTRHAVVTLDLIGLYSDELVAALKESIRTATGISPDRVFLSCSHTHYGPVVGETGDMPGGQDPLAATYRGRLSDAAARCVRDADAARVAVGVRAGRGEVRLGVNRRRPGPNGSIELAPNPGGHVDPELAVVCFEAADGPAPAERVATLISYACHPSSLESSVRSISADFPGVLRADVERAVGGRALFLQGAAGDIDPPDKRPDWSWPRQLGTTLGVAAVQIAGAAHATPSTPLASRRKRVALPRRGAASVSEAETALADVRAVVATSAVGDPAQWWHELRMSEAAAVLAALRDGRSPTIDADISVLRIGDLALAFVPAELFSELGVAIKQRSPAPMTLVVGYTDGALWYVPTRRAHEEGGYEVVDACRVAPGAGEELVHRVLGLLHELF</sequence>
<dbReference type="EMBL" id="JAVFWO010000001">
    <property type="protein sequence ID" value="MDQ7876400.1"/>
    <property type="molecule type" value="Genomic_DNA"/>
</dbReference>
<reference evidence="1 2" key="1">
    <citation type="submission" date="2023-08" db="EMBL/GenBank/DDBJ databases">
        <title>Microbacterium psychrotolerans sp. nov., a psychrotolerant bacterium isolated from soil in Heilongjiang Province, China.</title>
        <authorList>
            <person name="An P."/>
            <person name="Zhao D."/>
            <person name="Xiang H."/>
        </authorList>
    </citation>
    <scope>NUCLEOTIDE SEQUENCE [LARGE SCALE GENOMIC DNA]</scope>
    <source>
        <strain evidence="1 2">QXD-8</strain>
    </source>
</reference>
<evidence type="ECO:0000313" key="1">
    <source>
        <dbReference type="EMBL" id="MDQ7876400.1"/>
    </source>
</evidence>
<comment type="caution">
    <text evidence="1">The sequence shown here is derived from an EMBL/GenBank/DDBJ whole genome shotgun (WGS) entry which is preliminary data.</text>
</comment>
<gene>
    <name evidence="1" type="ORF">Q9R08_00280</name>
</gene>
<evidence type="ECO:0008006" key="3">
    <source>
        <dbReference type="Google" id="ProtNLM"/>
    </source>
</evidence>
<dbReference type="Proteomes" id="UP001235133">
    <property type="component" value="Unassembled WGS sequence"/>
</dbReference>
<organism evidence="1 2">
    <name type="scientific">Microbacterium psychrotolerans</name>
    <dbReference type="NCBI Taxonomy" id="3068321"/>
    <lineage>
        <taxon>Bacteria</taxon>
        <taxon>Bacillati</taxon>
        <taxon>Actinomycetota</taxon>
        <taxon>Actinomycetes</taxon>
        <taxon>Micrococcales</taxon>
        <taxon>Microbacteriaceae</taxon>
        <taxon>Microbacterium</taxon>
    </lineage>
</organism>
<evidence type="ECO:0000313" key="2">
    <source>
        <dbReference type="Proteomes" id="UP001235133"/>
    </source>
</evidence>
<name>A0ABU0YVP2_9MICO</name>